<keyword evidence="7" id="KW-0472">Membrane</keyword>
<dbReference type="Proteomes" id="UP000194137">
    <property type="component" value="Chromosome"/>
</dbReference>
<feature type="domain" description="Glycosyltransferase RgtA/B/C/D-like" evidence="8">
    <location>
        <begin position="111"/>
        <end position="250"/>
    </location>
</feature>
<dbReference type="GO" id="GO:0005886">
    <property type="term" value="C:plasma membrane"/>
    <property type="evidence" value="ECO:0007669"/>
    <property type="project" value="UniProtKB-SubCell"/>
</dbReference>
<keyword evidence="10" id="KW-1185">Reference proteome</keyword>
<accession>A0A1W6ZMK0</accession>
<keyword evidence="6" id="KW-1133">Transmembrane helix</keyword>
<dbReference type="OrthoDB" id="3760751at2"/>
<dbReference type="EMBL" id="CP021112">
    <property type="protein sequence ID" value="ARP98579.1"/>
    <property type="molecule type" value="Genomic_DNA"/>
</dbReference>
<dbReference type="STRING" id="1235591.CAK95_05400"/>
<dbReference type="GO" id="GO:0016763">
    <property type="term" value="F:pentosyltransferase activity"/>
    <property type="evidence" value="ECO:0007669"/>
    <property type="project" value="TreeGrafter"/>
</dbReference>
<dbReference type="InterPro" id="IPR038731">
    <property type="entry name" value="RgtA/B/C-like"/>
</dbReference>
<dbReference type="GO" id="GO:0009103">
    <property type="term" value="P:lipopolysaccharide biosynthetic process"/>
    <property type="evidence" value="ECO:0007669"/>
    <property type="project" value="UniProtKB-ARBA"/>
</dbReference>
<dbReference type="PANTHER" id="PTHR33908">
    <property type="entry name" value="MANNOSYLTRANSFERASE YKCB-RELATED"/>
    <property type="match status" value="1"/>
</dbReference>
<keyword evidence="5" id="KW-0812">Transmembrane</keyword>
<protein>
    <recommendedName>
        <fullName evidence="8">Glycosyltransferase RgtA/B/C/D-like domain-containing protein</fullName>
    </recommendedName>
</protein>
<evidence type="ECO:0000256" key="4">
    <source>
        <dbReference type="ARBA" id="ARBA00022679"/>
    </source>
</evidence>
<evidence type="ECO:0000256" key="7">
    <source>
        <dbReference type="ARBA" id="ARBA00023136"/>
    </source>
</evidence>
<comment type="subcellular location">
    <subcellularLocation>
        <location evidence="1">Cell membrane</location>
        <topology evidence="1">Multi-pass membrane protein</topology>
    </subcellularLocation>
</comment>
<keyword evidence="2" id="KW-1003">Cell membrane</keyword>
<evidence type="ECO:0000256" key="6">
    <source>
        <dbReference type="ARBA" id="ARBA00022989"/>
    </source>
</evidence>
<evidence type="ECO:0000259" key="8">
    <source>
        <dbReference type="Pfam" id="PF13231"/>
    </source>
</evidence>
<sequence>MPCCAQQHDKVGLARNNGPREMIWGIVVPGFWRRSGFADRLAIGLLTGLCILAIVVFRDYGISNDEEVQHRYGELIINYYASGFRDVALFNYKNLYLYGGLFDIVAVLLAKLLPFDVFLIRHFLSAIIGVAGIVATWATARLIAGPRAGLIAAVALATCGPYFGGMFNHTKDIPFAAAMIGALYFLLRAARDFPAPRWRDVIGFGLMLGAATGLRAMGLLLIGYAGLLVVIAVPWAERDIGKIGRYLGSTGLRVAPAFVLGYLIMIAAWPWAALEPLNPLRAIFSFAHFHYEIRTIVAGEIYRMADVPRWYVPFYLLIKTPMLTSIGALCALAFLIGAVARDKIANLPRRQIEVAIVTFVVLFPIACEAAAQGPAFSGMRHFLFVVPPLAVLAGVGFDAVLMALSPQRWLAVFAACALSAAVVWNTVTLVRLHPYEYLFYNPLVGGLDGAARRYEMDYWVNMMPDAVNALQNYLGLPGDTSQRVYTVGVCGEKFSFDNYADKRLRASPGWLEADFFIAPTHMNCDQLVEGRTVATIRRLGVPIGIVKDRRGITQRALGKAF</sequence>
<evidence type="ECO:0000256" key="2">
    <source>
        <dbReference type="ARBA" id="ARBA00022475"/>
    </source>
</evidence>
<dbReference type="KEGG" id="psin:CAK95_05400"/>
<dbReference type="Pfam" id="PF13231">
    <property type="entry name" value="PMT_2"/>
    <property type="match status" value="1"/>
</dbReference>
<evidence type="ECO:0000256" key="5">
    <source>
        <dbReference type="ARBA" id="ARBA00022692"/>
    </source>
</evidence>
<evidence type="ECO:0000256" key="3">
    <source>
        <dbReference type="ARBA" id="ARBA00022676"/>
    </source>
</evidence>
<organism evidence="9 10">
    <name type="scientific">Pseudorhodoplanes sinuspersici</name>
    <dbReference type="NCBI Taxonomy" id="1235591"/>
    <lineage>
        <taxon>Bacteria</taxon>
        <taxon>Pseudomonadati</taxon>
        <taxon>Pseudomonadota</taxon>
        <taxon>Alphaproteobacteria</taxon>
        <taxon>Hyphomicrobiales</taxon>
        <taxon>Pseudorhodoplanes</taxon>
    </lineage>
</organism>
<dbReference type="InterPro" id="IPR050297">
    <property type="entry name" value="LipidA_mod_glycosyltrf_83"/>
</dbReference>
<evidence type="ECO:0000256" key="1">
    <source>
        <dbReference type="ARBA" id="ARBA00004651"/>
    </source>
</evidence>
<evidence type="ECO:0000313" key="9">
    <source>
        <dbReference type="EMBL" id="ARP98579.1"/>
    </source>
</evidence>
<name>A0A1W6ZMK0_9HYPH</name>
<reference evidence="9 10" key="1">
    <citation type="submission" date="2017-05" db="EMBL/GenBank/DDBJ databases">
        <title>Full genome sequence of Pseudorhodoplanes sinuspersici.</title>
        <authorList>
            <person name="Dastgheib S.M.M."/>
            <person name="Shavandi M."/>
            <person name="Tirandaz H."/>
        </authorList>
    </citation>
    <scope>NUCLEOTIDE SEQUENCE [LARGE SCALE GENOMIC DNA]</scope>
    <source>
        <strain evidence="9 10">RIPI110</strain>
    </source>
</reference>
<dbReference type="PANTHER" id="PTHR33908:SF11">
    <property type="entry name" value="MEMBRANE PROTEIN"/>
    <property type="match status" value="1"/>
</dbReference>
<keyword evidence="4" id="KW-0808">Transferase</keyword>
<gene>
    <name evidence="9" type="ORF">CAK95_05400</name>
</gene>
<proteinExistence type="predicted"/>
<keyword evidence="3" id="KW-0328">Glycosyltransferase</keyword>
<evidence type="ECO:0000313" key="10">
    <source>
        <dbReference type="Proteomes" id="UP000194137"/>
    </source>
</evidence>
<dbReference type="AlphaFoldDB" id="A0A1W6ZMK0"/>